<comment type="caution">
    <text evidence="4">The sequence shown here is derived from an EMBL/GenBank/DDBJ whole genome shotgun (WGS) entry which is preliminary data.</text>
</comment>
<dbReference type="Gene3D" id="3.30.70.1230">
    <property type="entry name" value="Nucleotide cyclase"/>
    <property type="match status" value="1"/>
</dbReference>
<feature type="transmembrane region" description="Helical" evidence="2">
    <location>
        <begin position="38"/>
        <end position="57"/>
    </location>
</feature>
<name>E1K1D6_SOLFR</name>
<reference evidence="4 5" key="1">
    <citation type="submission" date="2010-08" db="EMBL/GenBank/DDBJ databases">
        <title>The draft genome of Desulfovibrio fructosovorans JJ.</title>
        <authorList>
            <consortium name="US DOE Joint Genome Institute (JGI-PGF)"/>
            <person name="Lucas S."/>
            <person name="Copeland A."/>
            <person name="Lapidus A."/>
            <person name="Cheng J.-F."/>
            <person name="Bruce D."/>
            <person name="Goodwin L."/>
            <person name="Pitluck S."/>
            <person name="Land M.L."/>
            <person name="Hauser L."/>
            <person name="Chang Y.-J."/>
            <person name="Jeffries C."/>
            <person name="Wall J.D."/>
            <person name="Stahl D.A."/>
            <person name="Arkin A.P."/>
            <person name="Dehal P."/>
            <person name="Stolyar S.M."/>
            <person name="Hazen T.C."/>
            <person name="Woyke T.J."/>
        </authorList>
    </citation>
    <scope>NUCLEOTIDE SEQUENCE [LARGE SCALE GENOMIC DNA]</scope>
    <source>
        <strain evidence="4 5">JJ</strain>
    </source>
</reference>
<dbReference type="EMBL" id="AECZ01000039">
    <property type="protein sequence ID" value="EFL49551.1"/>
    <property type="molecule type" value="Genomic_DNA"/>
</dbReference>
<keyword evidence="5" id="KW-1185">Reference proteome</keyword>
<dbReference type="PANTHER" id="PTHR43081">
    <property type="entry name" value="ADENYLATE CYCLASE, TERMINAL-DIFFERENTIATION SPECIFIC-RELATED"/>
    <property type="match status" value="1"/>
</dbReference>
<dbReference type="PROSITE" id="PS50125">
    <property type="entry name" value="GUANYLATE_CYCLASE_2"/>
    <property type="match status" value="1"/>
</dbReference>
<dbReference type="CDD" id="cd07302">
    <property type="entry name" value="CHD"/>
    <property type="match status" value="1"/>
</dbReference>
<evidence type="ECO:0000256" key="1">
    <source>
        <dbReference type="SAM" id="MobiDB-lite"/>
    </source>
</evidence>
<dbReference type="InterPro" id="IPR029787">
    <property type="entry name" value="Nucleotide_cyclase"/>
</dbReference>
<evidence type="ECO:0000313" key="4">
    <source>
        <dbReference type="EMBL" id="EFL49551.1"/>
    </source>
</evidence>
<dbReference type="PANTHER" id="PTHR43081:SF1">
    <property type="entry name" value="ADENYLATE CYCLASE, TERMINAL-DIFFERENTIATION SPECIFIC"/>
    <property type="match status" value="1"/>
</dbReference>
<dbReference type="SMART" id="SM00044">
    <property type="entry name" value="CYCc"/>
    <property type="match status" value="1"/>
</dbReference>
<dbReference type="GO" id="GO:0035556">
    <property type="term" value="P:intracellular signal transduction"/>
    <property type="evidence" value="ECO:0007669"/>
    <property type="project" value="InterPro"/>
</dbReference>
<dbReference type="GO" id="GO:0006171">
    <property type="term" value="P:cAMP biosynthetic process"/>
    <property type="evidence" value="ECO:0007669"/>
    <property type="project" value="TreeGrafter"/>
</dbReference>
<dbReference type="InterPro" id="IPR050697">
    <property type="entry name" value="Adenylyl/Guanylyl_Cyclase_3/4"/>
</dbReference>
<dbReference type="SUPFAM" id="SSF55073">
    <property type="entry name" value="Nucleotide cyclase"/>
    <property type="match status" value="1"/>
</dbReference>
<gene>
    <name evidence="4" type="ORF">DesfrDRAFT_3686</name>
</gene>
<organism evidence="4 5">
    <name type="scientific">Solidesulfovibrio fructosivorans JJ]</name>
    <dbReference type="NCBI Taxonomy" id="596151"/>
    <lineage>
        <taxon>Bacteria</taxon>
        <taxon>Pseudomonadati</taxon>
        <taxon>Thermodesulfobacteriota</taxon>
        <taxon>Desulfovibrionia</taxon>
        <taxon>Desulfovibrionales</taxon>
        <taxon>Desulfovibrionaceae</taxon>
        <taxon>Solidesulfovibrio</taxon>
    </lineage>
</organism>
<keyword evidence="2" id="KW-1133">Transmembrane helix</keyword>
<feature type="region of interest" description="Disordered" evidence="1">
    <location>
        <begin position="1"/>
        <end position="25"/>
    </location>
</feature>
<accession>E1K1D6</accession>
<evidence type="ECO:0000313" key="5">
    <source>
        <dbReference type="Proteomes" id="UP000006250"/>
    </source>
</evidence>
<evidence type="ECO:0000259" key="3">
    <source>
        <dbReference type="PROSITE" id="PS50125"/>
    </source>
</evidence>
<dbReference type="GO" id="GO:0004016">
    <property type="term" value="F:adenylate cyclase activity"/>
    <property type="evidence" value="ECO:0007669"/>
    <property type="project" value="UniProtKB-ARBA"/>
</dbReference>
<feature type="domain" description="Guanylate cyclase" evidence="3">
    <location>
        <begin position="458"/>
        <end position="594"/>
    </location>
</feature>
<protein>
    <submittedName>
        <fullName evidence="4">Adenylate/guanylate cyclase with Chase sensor</fullName>
    </submittedName>
</protein>
<dbReference type="InterPro" id="IPR007890">
    <property type="entry name" value="CHASE2"/>
</dbReference>
<sequence>MDAGSRSREKDSVARPGHPHPPVFGPATRGTAMHFKPVFYVCLLLAAVTAGLFFSSLEPAKRVDAWNSDLWHVIAGKRHEPARVAVALLDDEALAAEPDRPLVFWGPLYAKILATLRKVGVAAVGLDIQPALSPVTWMDMIGSDASRDFDRDFMLELAKGKVILAASVSTESGEPAFSLPAADYLIALPGHEADLGLTNVPLDRDGVVRRFAPALYSKGEPRLSFAAALAQKADPKAPGLAGIDTTAALAPRPIAFSGPPETFKHISFARLLAKDAADDPEVKALAGKVVILGIDIHGAHDRLASPYSLPLFGAPKEFMPGPEIHANIVEALLTGRSLKTMGRIPAAALWLPFLVLCALACAKLGPGRSVLATMGCGLASFGLGYGLFRTGWLMPLAGLDIGLTLTWAGANAMRLTRGEREKAHIRHAFGKYVSEAAIAGILKSGQPPAPGGSLATVTILFSDIRNFTTLSEKLSAQEVVELLNAYFSKVCDIILAHGGMIDKFIGDAVMAVFGAPLADPTHARQALATALGMVDAAREFQGWMRQRFPKLGDWEFRIGVGLHSGPAVVGNIGSRQRLDFTVIGDTVNTASRLEGFTKVMGCPVVASRTTVDLAGPGILTGRAEQAQVKGKSEPVPALEILGLADQ</sequence>
<dbReference type="Proteomes" id="UP000006250">
    <property type="component" value="Unassembled WGS sequence"/>
</dbReference>
<feature type="compositionally biased region" description="Basic and acidic residues" evidence="1">
    <location>
        <begin position="1"/>
        <end position="13"/>
    </location>
</feature>
<dbReference type="AlphaFoldDB" id="E1K1D6"/>
<dbReference type="SMART" id="SM01080">
    <property type="entry name" value="CHASE2"/>
    <property type="match status" value="1"/>
</dbReference>
<dbReference type="InterPro" id="IPR001054">
    <property type="entry name" value="A/G_cyclase"/>
</dbReference>
<evidence type="ECO:0000256" key="2">
    <source>
        <dbReference type="SAM" id="Phobius"/>
    </source>
</evidence>
<keyword evidence="2" id="KW-0472">Membrane</keyword>
<dbReference type="Pfam" id="PF00211">
    <property type="entry name" value="Guanylate_cyc"/>
    <property type="match status" value="1"/>
</dbReference>
<proteinExistence type="predicted"/>
<dbReference type="eggNOG" id="COG2114">
    <property type="taxonomic scope" value="Bacteria"/>
</dbReference>
<dbReference type="Pfam" id="PF05226">
    <property type="entry name" value="CHASE2"/>
    <property type="match status" value="1"/>
</dbReference>
<dbReference type="STRING" id="596151.DesfrDRAFT_3686"/>
<keyword evidence="2" id="KW-0812">Transmembrane</keyword>